<organism evidence="1 2">
    <name type="scientific">[Roseibacterium] beibuensis</name>
    <dbReference type="NCBI Taxonomy" id="1193142"/>
    <lineage>
        <taxon>Bacteria</taxon>
        <taxon>Pseudomonadati</taxon>
        <taxon>Pseudomonadota</taxon>
        <taxon>Alphaproteobacteria</taxon>
        <taxon>Rhodobacterales</taxon>
        <taxon>Roseobacteraceae</taxon>
        <taxon>Roseicyclus</taxon>
    </lineage>
</organism>
<dbReference type="InterPro" id="IPR002808">
    <property type="entry name" value="AdoCbi_amidolase"/>
</dbReference>
<dbReference type="PANTHER" id="PTHR35336">
    <property type="entry name" value="ADENOSYLCOBINAMIDE AMIDOHYDROLASE"/>
    <property type="match status" value="1"/>
</dbReference>
<dbReference type="EMBL" id="BAABHW010000003">
    <property type="protein sequence ID" value="GAA5076400.1"/>
    <property type="molecule type" value="Genomic_DNA"/>
</dbReference>
<accession>A0ABP9LJ54</accession>
<reference evidence="2" key="1">
    <citation type="journal article" date="2019" name="Int. J. Syst. Evol. Microbiol.">
        <title>The Global Catalogue of Microorganisms (GCM) 10K type strain sequencing project: providing services to taxonomists for standard genome sequencing and annotation.</title>
        <authorList>
            <consortium name="The Broad Institute Genomics Platform"/>
            <consortium name="The Broad Institute Genome Sequencing Center for Infectious Disease"/>
            <person name="Wu L."/>
            <person name="Ma J."/>
        </authorList>
    </citation>
    <scope>NUCLEOTIDE SEQUENCE [LARGE SCALE GENOMIC DNA]</scope>
    <source>
        <strain evidence="2">JCM 18015</strain>
    </source>
</reference>
<dbReference type="RefSeq" id="WP_259548475.1">
    <property type="nucleotide sequence ID" value="NZ_BAABHW010000003.1"/>
</dbReference>
<name>A0ABP9LJ54_9RHOB</name>
<dbReference type="Pfam" id="PF01955">
    <property type="entry name" value="CbiZ"/>
    <property type="match status" value="1"/>
</dbReference>
<gene>
    <name evidence="1" type="primary">cbiZ</name>
    <name evidence="1" type="ORF">GCM10023209_25490</name>
</gene>
<dbReference type="Proteomes" id="UP001499910">
    <property type="component" value="Unassembled WGS sequence"/>
</dbReference>
<sequence>MIAVTLDRPWLIADLGQPLRLLSFAPHRPGFVSASRVLWREVRNADLTREFDAISWLGHEMSARGDEDAIGMLTSRNIGQNHLEFAVSGRISASCLATVGLTNAERVGHRLPALAVAYGTINLLAVTDAPLSDTAMIEAMTIAAEARTAAVITHGPDLPTGRATGTGTDCIVLGCPGGSTAYAGLHTDVGEALGRSVYNAVAKGTREWMETRDV</sequence>
<protein>
    <submittedName>
        <fullName evidence="1">Adenosylcobinamide amidohydrolase CbiZ</fullName>
    </submittedName>
</protein>
<evidence type="ECO:0000313" key="2">
    <source>
        <dbReference type="Proteomes" id="UP001499910"/>
    </source>
</evidence>
<comment type="caution">
    <text evidence="1">The sequence shown here is derived from an EMBL/GenBank/DDBJ whole genome shotgun (WGS) entry which is preliminary data.</text>
</comment>
<evidence type="ECO:0000313" key="1">
    <source>
        <dbReference type="EMBL" id="GAA5076400.1"/>
    </source>
</evidence>
<keyword evidence="2" id="KW-1185">Reference proteome</keyword>
<dbReference type="PANTHER" id="PTHR35336:SF5">
    <property type="entry name" value="ADENOSYLCOBINAMIDE AMIDOHYDROLASE"/>
    <property type="match status" value="1"/>
</dbReference>
<proteinExistence type="predicted"/>
<dbReference type="InterPro" id="IPR052209">
    <property type="entry name" value="CbiZ"/>
</dbReference>